<evidence type="ECO:0000313" key="8">
    <source>
        <dbReference type="Proteomes" id="UP000198928"/>
    </source>
</evidence>
<organism evidence="7 8">
    <name type="scientific">Streptomyces pini</name>
    <dbReference type="NCBI Taxonomy" id="1520580"/>
    <lineage>
        <taxon>Bacteria</taxon>
        <taxon>Bacillati</taxon>
        <taxon>Actinomycetota</taxon>
        <taxon>Actinomycetes</taxon>
        <taxon>Kitasatosporales</taxon>
        <taxon>Streptomycetaceae</taxon>
        <taxon>Streptomyces</taxon>
    </lineage>
</organism>
<evidence type="ECO:0000256" key="1">
    <source>
        <dbReference type="ARBA" id="ARBA00008467"/>
    </source>
</evidence>
<gene>
    <name evidence="7" type="ORF">SAMN05192584_12669</name>
</gene>
<dbReference type="OrthoDB" id="416758at2"/>
<feature type="region of interest" description="Disordered" evidence="5">
    <location>
        <begin position="1"/>
        <end position="21"/>
    </location>
</feature>
<dbReference type="InterPro" id="IPR020841">
    <property type="entry name" value="PKS_Beta-ketoAc_synthase_dom"/>
</dbReference>
<evidence type="ECO:0000256" key="2">
    <source>
        <dbReference type="ARBA" id="ARBA00022679"/>
    </source>
</evidence>
<dbReference type="InterPro" id="IPR016039">
    <property type="entry name" value="Thiolase-like"/>
</dbReference>
<dbReference type="GO" id="GO:0004315">
    <property type="term" value="F:3-oxoacyl-[acyl-carrier-protein] synthase activity"/>
    <property type="evidence" value="ECO:0007669"/>
    <property type="project" value="TreeGrafter"/>
</dbReference>
<dbReference type="Proteomes" id="UP000198928">
    <property type="component" value="Unassembled WGS sequence"/>
</dbReference>
<comment type="similarity">
    <text evidence="1 4">Belongs to the thiolase-like superfamily. Beta-ketoacyl-ACP synthases family.</text>
</comment>
<dbReference type="PROSITE" id="PS52004">
    <property type="entry name" value="KS3_2"/>
    <property type="match status" value="1"/>
</dbReference>
<dbReference type="PANTHER" id="PTHR11712">
    <property type="entry name" value="POLYKETIDE SYNTHASE-RELATED"/>
    <property type="match status" value="1"/>
</dbReference>
<dbReference type="AlphaFoldDB" id="A0A1I4KD50"/>
<name>A0A1I4KD50_9ACTN</name>
<dbReference type="SUPFAM" id="SSF53901">
    <property type="entry name" value="Thiolase-like"/>
    <property type="match status" value="2"/>
</dbReference>
<dbReference type="Pfam" id="PF02801">
    <property type="entry name" value="Ketoacyl-synt_C"/>
    <property type="match status" value="1"/>
</dbReference>
<dbReference type="CDD" id="cd00832">
    <property type="entry name" value="CLF"/>
    <property type="match status" value="1"/>
</dbReference>
<keyword evidence="3" id="KW-0012">Acyltransferase</keyword>
<dbReference type="EMBL" id="FOSG01000026">
    <property type="protein sequence ID" value="SFL76650.1"/>
    <property type="molecule type" value="Genomic_DNA"/>
</dbReference>
<evidence type="ECO:0000256" key="5">
    <source>
        <dbReference type="SAM" id="MobiDB-lite"/>
    </source>
</evidence>
<dbReference type="PANTHER" id="PTHR11712:SF322">
    <property type="entry name" value="POLYKETIDE BETA-KETOACYL SYNTHASE 2-RELATED"/>
    <property type="match status" value="1"/>
</dbReference>
<dbReference type="InterPro" id="IPR000794">
    <property type="entry name" value="Beta-ketoacyl_synthase"/>
</dbReference>
<protein>
    <submittedName>
        <fullName evidence="7">Act minimal PKS chain-length factor (CLF/KS beta)</fullName>
    </submittedName>
</protein>
<evidence type="ECO:0000259" key="6">
    <source>
        <dbReference type="PROSITE" id="PS52004"/>
    </source>
</evidence>
<accession>A0A1I4KD50</accession>
<keyword evidence="8" id="KW-1185">Reference proteome</keyword>
<keyword evidence="2 4" id="KW-0808">Transferase</keyword>
<evidence type="ECO:0000256" key="3">
    <source>
        <dbReference type="ARBA" id="ARBA00023315"/>
    </source>
</evidence>
<evidence type="ECO:0000313" key="7">
    <source>
        <dbReference type="EMBL" id="SFL76650.1"/>
    </source>
</evidence>
<proteinExistence type="inferred from homology"/>
<dbReference type="RefSeq" id="WP_093852154.1">
    <property type="nucleotide sequence ID" value="NZ_FOSG01000026.1"/>
</dbReference>
<dbReference type="Gene3D" id="3.40.47.10">
    <property type="match status" value="2"/>
</dbReference>
<dbReference type="InterPro" id="IPR014030">
    <property type="entry name" value="Ketoacyl_synth_N"/>
</dbReference>
<evidence type="ECO:0000256" key="4">
    <source>
        <dbReference type="RuleBase" id="RU003694"/>
    </source>
</evidence>
<reference evidence="8" key="1">
    <citation type="submission" date="2016-10" db="EMBL/GenBank/DDBJ databases">
        <authorList>
            <person name="Varghese N."/>
            <person name="Submissions S."/>
        </authorList>
    </citation>
    <scope>NUCLEOTIDE SEQUENCE [LARGE SCALE GENOMIC DNA]</scope>
    <source>
        <strain evidence="8">PL19</strain>
    </source>
</reference>
<dbReference type="Pfam" id="PF00109">
    <property type="entry name" value="ketoacyl-synt"/>
    <property type="match status" value="1"/>
</dbReference>
<dbReference type="InterPro" id="IPR014031">
    <property type="entry name" value="Ketoacyl_synth_C"/>
</dbReference>
<dbReference type="GO" id="GO:0006633">
    <property type="term" value="P:fatty acid biosynthetic process"/>
    <property type="evidence" value="ECO:0007669"/>
    <property type="project" value="TreeGrafter"/>
</dbReference>
<sequence length="428" mass="43990">MTATATATPTAPAVRPAPATAPAVRTTAVVTGLGIAAPNGLGTEDYWRATLAGESGLGRVTRFDPSQYPSTIGGEVPGYVAEEHIPSRLMPQTDHMTRLALTAADWAVADAGIAPGDLPEYGMGVVTAASGGAVEFGQRELQNLWSQGKQYVSAYQSFAWFYAVNTGQISIRHKMRGPSGVLLTEQAGGVDSIGHARRHVRKGVPMVVSGGVDAALCPWGWVPQIASGLMSTVSDPSRAYLPFSAEASGYVPGEGGAILIVEDAESARERGAEHVYGAVAGYAATLDPAPGSGRPSALRRAAENALADAGVRPEDVDVVFADAAGTPELDRAEAKVLEEIFGARGVPVTAPKSMTGRLLAGGAALDAATALLALRDGVIPPTAGVAEADPGHRIDLVTGAREADLRTALVLARGHGGFNAALVLRRAH</sequence>
<feature type="domain" description="Ketosynthase family 3 (KS3)" evidence="6">
    <location>
        <begin position="25"/>
        <end position="426"/>
    </location>
</feature>